<organism evidence="3 4">
    <name type="scientific">Zygosaccharomyces bailii (strain CLIB 213 / ATCC 58445 / CBS 680 / BCRC 21525 / NBRC 1098 / NCYC 1416 / NRRL Y-2227)</name>
    <dbReference type="NCBI Taxonomy" id="1333698"/>
    <lineage>
        <taxon>Eukaryota</taxon>
        <taxon>Fungi</taxon>
        <taxon>Dikarya</taxon>
        <taxon>Ascomycota</taxon>
        <taxon>Saccharomycotina</taxon>
        <taxon>Saccharomycetes</taxon>
        <taxon>Saccharomycetales</taxon>
        <taxon>Saccharomycetaceae</taxon>
        <taxon>Zygosaccharomyces</taxon>
    </lineage>
</organism>
<dbReference type="InterPro" id="IPR036517">
    <property type="entry name" value="FF_domain_sf"/>
</dbReference>
<dbReference type="InterPro" id="IPR039726">
    <property type="entry name" value="Prp40-like"/>
</dbReference>
<evidence type="ECO:0000313" key="4">
    <source>
        <dbReference type="Proteomes" id="UP000019375"/>
    </source>
</evidence>
<dbReference type="Pfam" id="PF01846">
    <property type="entry name" value="FF"/>
    <property type="match status" value="3"/>
</dbReference>
<dbReference type="Pfam" id="PF00397">
    <property type="entry name" value="WW"/>
    <property type="match status" value="2"/>
</dbReference>
<dbReference type="CDD" id="cd00201">
    <property type="entry name" value="WW"/>
    <property type="match status" value="2"/>
</dbReference>
<accession>A0A8J2X8R6</accession>
<dbReference type="SUPFAM" id="SSF51045">
    <property type="entry name" value="WW domain"/>
    <property type="match status" value="2"/>
</dbReference>
<reference evidence="4" key="1">
    <citation type="journal article" date="2013" name="Genome Announc.">
        <title>Genome sequence of the food spoilage yeast Zygosaccharomyces bailii CLIB 213(T).</title>
        <authorList>
            <person name="Galeote V."/>
            <person name="Bigey F."/>
            <person name="Devillers H."/>
            <person name="Neuveglise C."/>
            <person name="Dequin S."/>
        </authorList>
    </citation>
    <scope>NUCLEOTIDE SEQUENCE [LARGE SCALE GENOMIC DNA]</scope>
    <source>
        <strain evidence="4">CLIB 213 / ATCC 58445 / CBS 680 / CCRC 21525 / NBRC 1098 / NCYC 1416 / NRRL Y-2227</strain>
    </source>
</reference>
<evidence type="ECO:0000313" key="3">
    <source>
        <dbReference type="EMBL" id="CDF87987.1"/>
    </source>
</evidence>
<evidence type="ECO:0000259" key="1">
    <source>
        <dbReference type="PROSITE" id="PS50020"/>
    </source>
</evidence>
<dbReference type="PROSITE" id="PS51676">
    <property type="entry name" value="FF"/>
    <property type="match status" value="2"/>
</dbReference>
<dbReference type="Gene3D" id="2.20.70.10">
    <property type="match status" value="2"/>
</dbReference>
<name>A0A8J2X8R6_ZYGB2</name>
<dbReference type="Proteomes" id="UP000019375">
    <property type="component" value="Unassembled WGS sequence"/>
</dbReference>
<gene>
    <name evidence="3" type="ORF">BN860_19042g</name>
</gene>
<feature type="domain" description="FF" evidence="2">
    <location>
        <begin position="188"/>
        <end position="244"/>
    </location>
</feature>
<dbReference type="OrthoDB" id="187617at2759"/>
<dbReference type="SMART" id="SM00456">
    <property type="entry name" value="WW"/>
    <property type="match status" value="2"/>
</dbReference>
<dbReference type="EMBL" id="HG316454">
    <property type="protein sequence ID" value="CDF87987.1"/>
    <property type="molecule type" value="Genomic_DNA"/>
</dbReference>
<dbReference type="SMART" id="SM00441">
    <property type="entry name" value="FF"/>
    <property type="match status" value="4"/>
</dbReference>
<dbReference type="GO" id="GO:0005685">
    <property type="term" value="C:U1 snRNP"/>
    <property type="evidence" value="ECO:0007669"/>
    <property type="project" value="TreeGrafter"/>
</dbReference>
<dbReference type="PANTHER" id="PTHR11864:SF0">
    <property type="entry name" value="PRP40 PRE-MRNA PROCESSING FACTOR 40 HOMOLOG A (YEAST)"/>
    <property type="match status" value="1"/>
</dbReference>
<dbReference type="PROSITE" id="PS01159">
    <property type="entry name" value="WW_DOMAIN_1"/>
    <property type="match status" value="2"/>
</dbReference>
<dbReference type="PROSITE" id="PS50020">
    <property type="entry name" value="WW_DOMAIN_2"/>
    <property type="match status" value="2"/>
</dbReference>
<feature type="domain" description="WW" evidence="1">
    <location>
        <begin position="47"/>
        <end position="75"/>
    </location>
</feature>
<dbReference type="GO" id="GO:0045292">
    <property type="term" value="P:mRNA cis splicing, via spliceosome"/>
    <property type="evidence" value="ECO:0007669"/>
    <property type="project" value="InterPro"/>
</dbReference>
<feature type="domain" description="WW" evidence="1">
    <location>
        <begin position="7"/>
        <end position="34"/>
    </location>
</feature>
<protein>
    <submittedName>
        <fullName evidence="3">BN860_19042g1_1</fullName>
    </submittedName>
</protein>
<sequence length="567" mass="67700">MSSDSLWKEATDGNGRVYYYHAKTGESRWEKPNELLSEQDLALAKFGWKSSRTTNGKLYYYNERTKESRWELPDLQKLEELQERKRERVESEPVEEGTKYNTEKYSNSSQILCVPKKPKDEAEKDFIEMLKDNQVDSTWSFSRIISELGSRDPRYWIVKDDPLYRQEIFEKYLTNRSEDQLLKEHMETNKFNEAFWKMLESKPQIHYYTRWPTVKRLIADEPIYKHSVVKESVKKRRFLEYVGRLRDKYNESQQQIKAKALQELQDYLENIISSTDYNNNSIPIIKWQTLLNSYLFDNNKRYMANKHFAILTHEDVLTEYLKIVGEVEKRMEKDLATLQKYNYTKDRKARDNFKHLLRSTNIEIRANNKWQDIYPLIKSDDGFLQMLGTGGSSPLDLFMDIVEEKRITLAAQRSIAQNLLIDKDFQWNEKDDSINRKAIKALLIVEKDFQSVDSRDIDLIIDQLMELRIERIKKQKELEERAFEERKHFYKLMLQRIYTNGRSKPDSFEVALKDIQHTREFIELPSDEIRRHLFDMFKPDVGPARGKPFAVSNVKKRQLTPNVDLDY</sequence>
<feature type="domain" description="FF" evidence="2">
    <location>
        <begin position="119"/>
        <end position="175"/>
    </location>
</feature>
<dbReference type="GO" id="GO:0003723">
    <property type="term" value="F:RNA binding"/>
    <property type="evidence" value="ECO:0007669"/>
    <property type="project" value="TreeGrafter"/>
</dbReference>
<dbReference type="InterPro" id="IPR001202">
    <property type="entry name" value="WW_dom"/>
</dbReference>
<dbReference type="SUPFAM" id="SSF81698">
    <property type="entry name" value="FF domain"/>
    <property type="match status" value="3"/>
</dbReference>
<keyword evidence="4" id="KW-1185">Reference proteome</keyword>
<dbReference type="InterPro" id="IPR036020">
    <property type="entry name" value="WW_dom_sf"/>
</dbReference>
<dbReference type="PANTHER" id="PTHR11864">
    <property type="entry name" value="PRE-MRNA-PROCESSING PROTEIN PRP40"/>
    <property type="match status" value="1"/>
</dbReference>
<evidence type="ECO:0000259" key="2">
    <source>
        <dbReference type="PROSITE" id="PS51676"/>
    </source>
</evidence>
<dbReference type="InterPro" id="IPR002713">
    <property type="entry name" value="FF_domain"/>
</dbReference>
<dbReference type="Gene3D" id="1.10.10.440">
    <property type="entry name" value="FF domain"/>
    <property type="match status" value="4"/>
</dbReference>
<proteinExistence type="predicted"/>
<dbReference type="AlphaFoldDB" id="A0A8J2X8R6"/>
<dbReference type="GO" id="GO:0071004">
    <property type="term" value="C:U2-type prespliceosome"/>
    <property type="evidence" value="ECO:0007669"/>
    <property type="project" value="TreeGrafter"/>
</dbReference>